<evidence type="ECO:0008006" key="4">
    <source>
        <dbReference type="Google" id="ProtNLM"/>
    </source>
</evidence>
<feature type="transmembrane region" description="Helical" evidence="1">
    <location>
        <begin position="137"/>
        <end position="157"/>
    </location>
</feature>
<feature type="transmembrane region" description="Helical" evidence="1">
    <location>
        <begin position="381"/>
        <end position="398"/>
    </location>
</feature>
<feature type="transmembrane region" description="Helical" evidence="1">
    <location>
        <begin position="334"/>
        <end position="352"/>
    </location>
</feature>
<dbReference type="STRING" id="515622.bpr_I2552"/>
<feature type="transmembrane region" description="Helical" evidence="1">
    <location>
        <begin position="257"/>
        <end position="289"/>
    </location>
</feature>
<keyword evidence="1" id="KW-1133">Transmembrane helix</keyword>
<feature type="transmembrane region" description="Helical" evidence="1">
    <location>
        <begin position="296"/>
        <end position="314"/>
    </location>
</feature>
<feature type="transmembrane region" description="Helical" evidence="1">
    <location>
        <begin position="209"/>
        <end position="237"/>
    </location>
</feature>
<keyword evidence="1" id="KW-0472">Membrane</keyword>
<feature type="transmembrane region" description="Helical" evidence="1">
    <location>
        <begin position="410"/>
        <end position="432"/>
    </location>
</feature>
<dbReference type="eggNOG" id="ENOG502ZUGM">
    <property type="taxonomic scope" value="Bacteria"/>
</dbReference>
<keyword evidence="1" id="KW-0812">Transmembrane</keyword>
<feature type="transmembrane region" description="Helical" evidence="1">
    <location>
        <begin position="113"/>
        <end position="130"/>
    </location>
</feature>
<name>E0RX74_BUTPB</name>
<evidence type="ECO:0000313" key="3">
    <source>
        <dbReference type="Proteomes" id="UP000001299"/>
    </source>
</evidence>
<feature type="transmembrane region" description="Helical" evidence="1">
    <location>
        <begin position="21"/>
        <end position="40"/>
    </location>
</feature>
<evidence type="ECO:0000256" key="1">
    <source>
        <dbReference type="SAM" id="Phobius"/>
    </source>
</evidence>
<sequence length="586" mass="66490">MLKNIRSYFWRFKKYQSPLEKYIFPLVLLLYPLIGVNAGLDITDTMYNMANYQYIDHIYPMWFFSTFLSNVAGSIIMHLPFAGTMLGFGVYTTLIISAIALIVYYALLEYMPGWMIFIGLFMAESLSWCPRVIMYNYLTYLFFTLGTLFLIKGMFAWNKQGKKLFIAGVFLGLNVMVRFPNIVETGMILVLWFYCAITREEFINAIRKTGVCILGFLVGAGVPYMMISVVYGPAAYFEMIANLFGMTENAADYSSGGMISLIISGYTGSAIAMLIMIPCLMAGFIMFLLWEDRYVWVKKVLFSAGLLILVRYYFAKGVFTRNYFYYDSVFKAAMMFVIIAIILAIIGTIGFLNGSRQEQTLAFTVLMIVLLTPLGSNNYTYPVINNLYIVAPISLWLFRRLMQRLGEREYNFAWQSMITMVIVTVLAQGLLFHSTFAFGDGTDGRKRDTVSSTIYKAQGMVSTGYNIESLEKLAAALGEMSLINNRVVLFGGVPGLAYLFDLEPAIGTVWPDLDSYGTDNFEKELLELSVSDDPEPTVIIGKNMQEYANISTKYDILLDYMNEHGYNKVFESERFMVFATGIESED</sequence>
<protein>
    <recommendedName>
        <fullName evidence="4">Glycosyltransferase RgtA/B/C/D-like domain-containing protein</fullName>
    </recommendedName>
</protein>
<dbReference type="EMBL" id="CP001810">
    <property type="protein sequence ID" value="ADL35285.1"/>
    <property type="molecule type" value="Genomic_DNA"/>
</dbReference>
<dbReference type="AlphaFoldDB" id="E0RX74"/>
<organism evidence="2 3">
    <name type="scientific">Butyrivibrio proteoclasticus (strain ATCC 51982 / DSM 14932 / B316)</name>
    <name type="common">Clostridium proteoclasticum</name>
    <dbReference type="NCBI Taxonomy" id="515622"/>
    <lineage>
        <taxon>Bacteria</taxon>
        <taxon>Bacillati</taxon>
        <taxon>Bacillota</taxon>
        <taxon>Clostridia</taxon>
        <taxon>Lachnospirales</taxon>
        <taxon>Lachnospiraceae</taxon>
        <taxon>Butyrivibrio</taxon>
    </lineage>
</organism>
<gene>
    <name evidence="2" type="ordered locus">bpr_I2552</name>
</gene>
<keyword evidence="3" id="KW-1185">Reference proteome</keyword>
<dbReference type="KEGG" id="bpb:bpr_I2552"/>
<feature type="transmembrane region" description="Helical" evidence="1">
    <location>
        <begin position="359"/>
        <end position="375"/>
    </location>
</feature>
<feature type="transmembrane region" description="Helical" evidence="1">
    <location>
        <begin position="177"/>
        <end position="197"/>
    </location>
</feature>
<reference evidence="2 3" key="1">
    <citation type="journal article" date="2010" name="PLoS ONE">
        <title>The glycobiome of the rumen bacterium Butyrivibrio proteoclasticus B316(T) highlights adaptation to a polysaccharide-rich environment.</title>
        <authorList>
            <person name="Kelly W.J."/>
            <person name="Leahy S.C."/>
            <person name="Altermann E."/>
            <person name="Yeoman C.J."/>
            <person name="Dunne J.C."/>
            <person name="Kong Z."/>
            <person name="Pacheco D.M."/>
            <person name="Li D."/>
            <person name="Noel S.J."/>
            <person name="Moon C.D."/>
            <person name="Cookson A.L."/>
            <person name="Attwood G.T."/>
        </authorList>
    </citation>
    <scope>NUCLEOTIDE SEQUENCE [LARGE SCALE GENOMIC DNA]</scope>
    <source>
        <strain evidence="3">ATCC 51982 / DSM 14932 / B316</strain>
    </source>
</reference>
<dbReference type="Proteomes" id="UP000001299">
    <property type="component" value="Chromosome 1"/>
</dbReference>
<dbReference type="RefSeq" id="WP_013281938.1">
    <property type="nucleotide sequence ID" value="NC_014387.1"/>
</dbReference>
<evidence type="ECO:0000313" key="2">
    <source>
        <dbReference type="EMBL" id="ADL35285.1"/>
    </source>
</evidence>
<feature type="transmembrane region" description="Helical" evidence="1">
    <location>
        <begin position="60"/>
        <end position="81"/>
    </location>
</feature>
<proteinExistence type="predicted"/>
<dbReference type="HOGENOM" id="CLU_453290_0_0_9"/>
<feature type="transmembrane region" description="Helical" evidence="1">
    <location>
        <begin position="88"/>
        <end position="107"/>
    </location>
</feature>
<accession>E0RX74</accession>